<evidence type="ECO:0000259" key="2">
    <source>
        <dbReference type="Pfam" id="PF17451"/>
    </source>
</evidence>
<feature type="domain" description="Endo-alpha-N-acetylgalactosaminidase" evidence="1">
    <location>
        <begin position="2"/>
        <end position="59"/>
    </location>
</feature>
<dbReference type="InterPro" id="IPR025706">
    <property type="entry name" value="Endoa_GalNAc"/>
</dbReference>
<dbReference type="InterPro" id="IPR013780">
    <property type="entry name" value="Glyco_hydro_b"/>
</dbReference>
<protein>
    <submittedName>
        <fullName evidence="3">Uncharacterized protein</fullName>
    </submittedName>
</protein>
<feature type="domain" description="Glycosyl hydrolase 101 beta-sandwich" evidence="2">
    <location>
        <begin position="65"/>
        <end position="144"/>
    </location>
</feature>
<dbReference type="Gene3D" id="2.60.40.1180">
    <property type="entry name" value="Golgi alpha-mannosidase II"/>
    <property type="match status" value="1"/>
</dbReference>
<dbReference type="InterPro" id="IPR035364">
    <property type="entry name" value="Beta_sandwich_GH101"/>
</dbReference>
<feature type="non-terminal residue" evidence="3">
    <location>
        <position position="1"/>
    </location>
</feature>
<dbReference type="AlphaFoldDB" id="A0A6G2DDY4"/>
<sequence length="144" mass="16409">YTNNGINSAITRFIRNHQKDAWVGDYRSYGGAANYPLLGGYSMKDFEGWQGRSDYNGYVTNLFAHDVMTKYFQHFTVSKWENGTPVTMTDNGSTYKWTPEMRVELVDADNNKVVVTRKSNDVNSPQYRERTVTLNGRAIQDGSA</sequence>
<dbReference type="Pfam" id="PF17451">
    <property type="entry name" value="Glyco_hyd_101C"/>
    <property type="match status" value="1"/>
</dbReference>
<gene>
    <name evidence="3" type="ORF">GM540_12410</name>
</gene>
<dbReference type="EMBL" id="WNHQ01001418">
    <property type="protein sequence ID" value="MTV74753.1"/>
    <property type="molecule type" value="Genomic_DNA"/>
</dbReference>
<comment type="caution">
    <text evidence="3">The sequence shown here is derived from an EMBL/GenBank/DDBJ whole genome shotgun (WGS) entry which is preliminary data.</text>
</comment>
<evidence type="ECO:0000313" key="3">
    <source>
        <dbReference type="EMBL" id="MTV74753.1"/>
    </source>
</evidence>
<dbReference type="Gene3D" id="3.20.20.80">
    <property type="entry name" value="Glycosidases"/>
    <property type="match status" value="1"/>
</dbReference>
<accession>A0A6G2DDY4</accession>
<reference evidence="3 4" key="1">
    <citation type="submission" date="2019-11" db="EMBL/GenBank/DDBJ databases">
        <title>Growth characteristics of pneumococcus vary with the chemical composition of the capsule and with environmental conditions.</title>
        <authorList>
            <person name="Tothpal A."/>
            <person name="Desobry K."/>
            <person name="Joshi S."/>
            <person name="Wyllie A.L."/>
            <person name="Weinberger D.M."/>
        </authorList>
    </citation>
    <scope>NUCLEOTIDE SEQUENCE [LARGE SCALE GENOMIC DNA]</scope>
    <source>
        <strain evidence="4">pnumococcus19F</strain>
    </source>
</reference>
<dbReference type="Pfam" id="PF12905">
    <property type="entry name" value="Glyco_hydro_101"/>
    <property type="match status" value="1"/>
</dbReference>
<proteinExistence type="predicted"/>
<organism evidence="3 4">
    <name type="scientific">Streptococcus pneumoniae</name>
    <dbReference type="NCBI Taxonomy" id="1313"/>
    <lineage>
        <taxon>Bacteria</taxon>
        <taxon>Bacillati</taxon>
        <taxon>Bacillota</taxon>
        <taxon>Bacilli</taxon>
        <taxon>Lactobacillales</taxon>
        <taxon>Streptococcaceae</taxon>
        <taxon>Streptococcus</taxon>
    </lineage>
</organism>
<evidence type="ECO:0000259" key="1">
    <source>
        <dbReference type="Pfam" id="PF12905"/>
    </source>
</evidence>
<name>A0A6G2DDY4_STREE</name>
<dbReference type="Proteomes" id="UP000483094">
    <property type="component" value="Unassembled WGS sequence"/>
</dbReference>
<dbReference type="GO" id="GO:0033926">
    <property type="term" value="F:endo-alpha-N-acetylgalactosaminidase activity"/>
    <property type="evidence" value="ECO:0007669"/>
    <property type="project" value="InterPro"/>
</dbReference>
<feature type="non-terminal residue" evidence="3">
    <location>
        <position position="144"/>
    </location>
</feature>
<evidence type="ECO:0000313" key="4">
    <source>
        <dbReference type="Proteomes" id="UP000483094"/>
    </source>
</evidence>